<comment type="subcellular location">
    <subcellularLocation>
        <location evidence="1 7">Cell membrane</location>
        <topology evidence="1 7">Multi-pass membrane protein</topology>
    </subcellularLocation>
</comment>
<keyword evidence="2 7" id="KW-0813">Transport</keyword>
<keyword evidence="4 7" id="KW-0812">Transmembrane</keyword>
<organism evidence="9 10">
    <name type="scientific">Paenibacillus stellifer</name>
    <dbReference type="NCBI Taxonomy" id="169760"/>
    <lineage>
        <taxon>Bacteria</taxon>
        <taxon>Bacillati</taxon>
        <taxon>Bacillota</taxon>
        <taxon>Bacilli</taxon>
        <taxon>Bacillales</taxon>
        <taxon>Paenibacillaceae</taxon>
        <taxon>Paenibacillus</taxon>
    </lineage>
</organism>
<reference evidence="9 10" key="1">
    <citation type="submission" date="2014-08" db="EMBL/GenBank/DDBJ databases">
        <title>Comparative genomics of the Paenibacillus odorifer group.</title>
        <authorList>
            <person name="den Bakker H.C."/>
            <person name="Tsai Y.-C."/>
            <person name="Martin N."/>
            <person name="Korlach J."/>
            <person name="Wiedmann M."/>
        </authorList>
    </citation>
    <scope>NUCLEOTIDE SEQUENCE [LARGE SCALE GENOMIC DNA]</scope>
    <source>
        <strain evidence="9 10">DSM 14472</strain>
    </source>
</reference>
<keyword evidence="5 7" id="KW-1133">Transmembrane helix</keyword>
<feature type="transmembrane region" description="Helical" evidence="7">
    <location>
        <begin position="193"/>
        <end position="216"/>
    </location>
</feature>
<evidence type="ECO:0000256" key="4">
    <source>
        <dbReference type="ARBA" id="ARBA00022692"/>
    </source>
</evidence>
<feature type="transmembrane region" description="Helical" evidence="7">
    <location>
        <begin position="255"/>
        <end position="274"/>
    </location>
</feature>
<keyword evidence="6 7" id="KW-0472">Membrane</keyword>
<dbReference type="Proteomes" id="UP000029507">
    <property type="component" value="Chromosome"/>
</dbReference>
<dbReference type="HOGENOM" id="CLU_016047_1_0_9"/>
<evidence type="ECO:0000256" key="7">
    <source>
        <dbReference type="RuleBase" id="RU363032"/>
    </source>
</evidence>
<dbReference type="EMBL" id="CP009286">
    <property type="protein sequence ID" value="AIQ64910.1"/>
    <property type="molecule type" value="Genomic_DNA"/>
</dbReference>
<dbReference type="OrthoDB" id="9810086at2"/>
<dbReference type="AlphaFoldDB" id="A0A089LXT4"/>
<dbReference type="Pfam" id="PF00528">
    <property type="entry name" value="BPD_transp_1"/>
    <property type="match status" value="1"/>
</dbReference>
<dbReference type="KEGG" id="pste:PSTEL_19130"/>
<evidence type="ECO:0000256" key="6">
    <source>
        <dbReference type="ARBA" id="ARBA00023136"/>
    </source>
</evidence>
<dbReference type="PROSITE" id="PS50928">
    <property type="entry name" value="ABC_TM1"/>
    <property type="match status" value="1"/>
</dbReference>
<feature type="transmembrane region" description="Helical" evidence="7">
    <location>
        <begin position="109"/>
        <end position="130"/>
    </location>
</feature>
<dbReference type="CDD" id="cd06261">
    <property type="entry name" value="TM_PBP2"/>
    <property type="match status" value="1"/>
</dbReference>
<dbReference type="GO" id="GO:0005886">
    <property type="term" value="C:plasma membrane"/>
    <property type="evidence" value="ECO:0007669"/>
    <property type="project" value="UniProtKB-SubCell"/>
</dbReference>
<dbReference type="SUPFAM" id="SSF161098">
    <property type="entry name" value="MetI-like"/>
    <property type="match status" value="1"/>
</dbReference>
<keyword evidence="3" id="KW-1003">Cell membrane</keyword>
<dbReference type="STRING" id="169760.PSTEL_19130"/>
<evidence type="ECO:0000256" key="2">
    <source>
        <dbReference type="ARBA" id="ARBA00022448"/>
    </source>
</evidence>
<feature type="domain" description="ABC transmembrane type-1" evidence="8">
    <location>
        <begin position="74"/>
        <end position="274"/>
    </location>
</feature>
<proteinExistence type="inferred from homology"/>
<dbReference type="PANTHER" id="PTHR43744:SF9">
    <property type="entry name" value="POLYGALACTURONAN_RHAMNOGALACTURONAN TRANSPORT SYSTEM PERMEASE PROTEIN YTCP"/>
    <property type="match status" value="1"/>
</dbReference>
<protein>
    <submittedName>
        <fullName evidence="9">ABC transporter permease</fullName>
    </submittedName>
</protein>
<evidence type="ECO:0000256" key="5">
    <source>
        <dbReference type="ARBA" id="ARBA00022989"/>
    </source>
</evidence>
<gene>
    <name evidence="9" type="ORF">PSTEL_19130</name>
</gene>
<evidence type="ECO:0000259" key="8">
    <source>
        <dbReference type="PROSITE" id="PS50928"/>
    </source>
</evidence>
<name>A0A089LXT4_9BACL</name>
<dbReference type="InterPro" id="IPR035906">
    <property type="entry name" value="MetI-like_sf"/>
</dbReference>
<comment type="similarity">
    <text evidence="7">Belongs to the binding-protein-dependent transport system permease family.</text>
</comment>
<evidence type="ECO:0000256" key="1">
    <source>
        <dbReference type="ARBA" id="ARBA00004651"/>
    </source>
</evidence>
<evidence type="ECO:0000313" key="9">
    <source>
        <dbReference type="EMBL" id="AIQ64910.1"/>
    </source>
</evidence>
<accession>A0A089LXT4</accession>
<feature type="transmembrane region" description="Helical" evidence="7">
    <location>
        <begin position="12"/>
        <end position="34"/>
    </location>
</feature>
<dbReference type="Gene3D" id="1.10.3720.10">
    <property type="entry name" value="MetI-like"/>
    <property type="match status" value="1"/>
</dbReference>
<sequence>MHYKSRADKWFNAFNYLLLSIVCLCMIFPLLYIFSVSFSTMQDFVQKDIILWPSKWDLGAYRYIFSTETFGRAMLVSACLTVVITCVNLLMTSTMAFATTFRFTGSKLILRMIVFTLLFSPGLIPSYLMVRNLGLINSYWSLILPGMISTFNLIVIRQFFQGLPKEIFEAANIDGANELQIFRKIALPLSKPALAAFALFYAVDAWNAYFNVILYMNDTTKWTIQVVLRQIVIVAPPDNNLLSSLLREPPPAQTVQMAAVLIATLPILIIYPFLQKHFAKGVMLGSVKG</sequence>
<dbReference type="RefSeq" id="WP_038697543.1">
    <property type="nucleotide sequence ID" value="NZ_CP009286.1"/>
</dbReference>
<dbReference type="GO" id="GO:0055085">
    <property type="term" value="P:transmembrane transport"/>
    <property type="evidence" value="ECO:0007669"/>
    <property type="project" value="InterPro"/>
</dbReference>
<dbReference type="PANTHER" id="PTHR43744">
    <property type="entry name" value="ABC TRANSPORTER PERMEASE PROTEIN MG189-RELATED-RELATED"/>
    <property type="match status" value="1"/>
</dbReference>
<feature type="transmembrane region" description="Helical" evidence="7">
    <location>
        <begin position="73"/>
        <end position="97"/>
    </location>
</feature>
<evidence type="ECO:0000313" key="10">
    <source>
        <dbReference type="Proteomes" id="UP000029507"/>
    </source>
</evidence>
<keyword evidence="10" id="KW-1185">Reference proteome</keyword>
<dbReference type="InterPro" id="IPR000515">
    <property type="entry name" value="MetI-like"/>
</dbReference>
<feature type="transmembrane region" description="Helical" evidence="7">
    <location>
        <begin position="136"/>
        <end position="156"/>
    </location>
</feature>
<evidence type="ECO:0000256" key="3">
    <source>
        <dbReference type="ARBA" id="ARBA00022475"/>
    </source>
</evidence>